<proteinExistence type="predicted"/>
<evidence type="ECO:0000313" key="3">
    <source>
        <dbReference type="Proteomes" id="UP000502706"/>
    </source>
</evidence>
<dbReference type="AlphaFoldDB" id="A0A6G8PY56"/>
<gene>
    <name evidence="2" type="ORF">GBA65_12080</name>
</gene>
<keyword evidence="1" id="KW-0812">Transmembrane</keyword>
<organism evidence="2 3">
    <name type="scientific">Rubrobacter marinus</name>
    <dbReference type="NCBI Taxonomy" id="2653852"/>
    <lineage>
        <taxon>Bacteria</taxon>
        <taxon>Bacillati</taxon>
        <taxon>Actinomycetota</taxon>
        <taxon>Rubrobacteria</taxon>
        <taxon>Rubrobacterales</taxon>
        <taxon>Rubrobacteraceae</taxon>
        <taxon>Rubrobacter</taxon>
    </lineage>
</organism>
<name>A0A6G8PY56_9ACTN</name>
<protein>
    <submittedName>
        <fullName evidence="2">Uncharacterized protein</fullName>
    </submittedName>
</protein>
<sequence>MTNLDLPWWFVALVCLMVVVLYFGIGATLGFLCTYVALRPLTRPDNEQEHPRSRALGASFLGALAGGATNLLVAWIFTHA</sequence>
<accession>A0A6G8PY56</accession>
<dbReference type="RefSeq" id="WP_166396800.1">
    <property type="nucleotide sequence ID" value="NZ_CP045121.1"/>
</dbReference>
<evidence type="ECO:0000256" key="1">
    <source>
        <dbReference type="SAM" id="Phobius"/>
    </source>
</evidence>
<keyword evidence="3" id="KW-1185">Reference proteome</keyword>
<dbReference type="Proteomes" id="UP000502706">
    <property type="component" value="Chromosome"/>
</dbReference>
<reference evidence="2 3" key="1">
    <citation type="submission" date="2019-10" db="EMBL/GenBank/DDBJ databases">
        <title>Rubrobacter sp nov SCSIO 52915 isolated from a deep-sea sediment in the South China Sea.</title>
        <authorList>
            <person name="Chen R.W."/>
        </authorList>
    </citation>
    <scope>NUCLEOTIDE SEQUENCE [LARGE SCALE GENOMIC DNA]</scope>
    <source>
        <strain evidence="2 3">SCSIO 52915</strain>
    </source>
</reference>
<keyword evidence="1" id="KW-1133">Transmembrane helix</keyword>
<feature type="transmembrane region" description="Helical" evidence="1">
    <location>
        <begin position="58"/>
        <end position="77"/>
    </location>
</feature>
<evidence type="ECO:0000313" key="2">
    <source>
        <dbReference type="EMBL" id="QIN79141.1"/>
    </source>
</evidence>
<dbReference type="KEGG" id="rmar:GBA65_12080"/>
<feature type="transmembrane region" description="Helical" evidence="1">
    <location>
        <begin position="6"/>
        <end position="38"/>
    </location>
</feature>
<dbReference type="EMBL" id="CP045121">
    <property type="protein sequence ID" value="QIN79141.1"/>
    <property type="molecule type" value="Genomic_DNA"/>
</dbReference>
<keyword evidence="1" id="KW-0472">Membrane</keyword>